<accession>A0A835C8E1</accession>
<keyword evidence="1" id="KW-0479">Metal-binding</keyword>
<dbReference type="OrthoDB" id="1435350at2759"/>
<dbReference type="PANTHER" id="PTHR46951:SF2">
    <property type="entry name" value="BED-TYPE DOMAIN-CONTAINING PROTEIN"/>
    <property type="match status" value="1"/>
</dbReference>
<evidence type="ECO:0000259" key="6">
    <source>
        <dbReference type="PROSITE" id="PS50808"/>
    </source>
</evidence>
<dbReference type="InterPro" id="IPR003656">
    <property type="entry name" value="Znf_BED"/>
</dbReference>
<proteinExistence type="predicted"/>
<evidence type="ECO:0000256" key="2">
    <source>
        <dbReference type="ARBA" id="ARBA00022771"/>
    </source>
</evidence>
<dbReference type="InterPro" id="IPR007021">
    <property type="entry name" value="DUF659"/>
</dbReference>
<dbReference type="PANTHER" id="PTHR46951">
    <property type="entry name" value="BED-TYPE DOMAIN-CONTAINING PROTEIN"/>
    <property type="match status" value="1"/>
</dbReference>
<protein>
    <recommendedName>
        <fullName evidence="6">BED-type domain-containing protein</fullName>
    </recommendedName>
</protein>
<dbReference type="Pfam" id="PF04937">
    <property type="entry name" value="DUF659"/>
    <property type="match status" value="1"/>
</dbReference>
<keyword evidence="8" id="KW-1185">Reference proteome</keyword>
<dbReference type="AlphaFoldDB" id="A0A835C8E1"/>
<dbReference type="Pfam" id="PF02892">
    <property type="entry name" value="zf-BED"/>
    <property type="match status" value="1"/>
</dbReference>
<evidence type="ECO:0000313" key="7">
    <source>
        <dbReference type="EMBL" id="KAF7834704.1"/>
    </source>
</evidence>
<name>A0A835C8E1_9FABA</name>
<dbReference type="EMBL" id="JAAIUW010000004">
    <property type="protein sequence ID" value="KAF7834704.1"/>
    <property type="molecule type" value="Genomic_DNA"/>
</dbReference>
<organism evidence="7 8">
    <name type="scientific">Senna tora</name>
    <dbReference type="NCBI Taxonomy" id="362788"/>
    <lineage>
        <taxon>Eukaryota</taxon>
        <taxon>Viridiplantae</taxon>
        <taxon>Streptophyta</taxon>
        <taxon>Embryophyta</taxon>
        <taxon>Tracheophyta</taxon>
        <taxon>Spermatophyta</taxon>
        <taxon>Magnoliopsida</taxon>
        <taxon>eudicotyledons</taxon>
        <taxon>Gunneridae</taxon>
        <taxon>Pentapetalae</taxon>
        <taxon>rosids</taxon>
        <taxon>fabids</taxon>
        <taxon>Fabales</taxon>
        <taxon>Fabaceae</taxon>
        <taxon>Caesalpinioideae</taxon>
        <taxon>Cassia clade</taxon>
        <taxon>Senna</taxon>
    </lineage>
</organism>
<evidence type="ECO:0000256" key="5">
    <source>
        <dbReference type="SAM" id="MobiDB-lite"/>
    </source>
</evidence>
<reference evidence="7" key="1">
    <citation type="submission" date="2020-09" db="EMBL/GenBank/DDBJ databases">
        <title>Genome-Enabled Discovery of Anthraquinone Biosynthesis in Senna tora.</title>
        <authorList>
            <person name="Kang S.-H."/>
            <person name="Pandey R.P."/>
            <person name="Lee C.-M."/>
            <person name="Sim J.-S."/>
            <person name="Jeong J.-T."/>
            <person name="Choi B.-S."/>
            <person name="Jung M."/>
            <person name="Ginzburg D."/>
            <person name="Zhao K."/>
            <person name="Won S.Y."/>
            <person name="Oh T.-J."/>
            <person name="Yu Y."/>
            <person name="Kim N.-H."/>
            <person name="Lee O.R."/>
            <person name="Lee T.-H."/>
            <person name="Bashyal P."/>
            <person name="Kim T.-S."/>
            <person name="Lee W.-H."/>
            <person name="Kawkins C."/>
            <person name="Kim C.-K."/>
            <person name="Kim J.S."/>
            <person name="Ahn B.O."/>
            <person name="Rhee S.Y."/>
            <person name="Sohng J.K."/>
        </authorList>
    </citation>
    <scope>NUCLEOTIDE SEQUENCE</scope>
    <source>
        <tissue evidence="7">Leaf</tissue>
    </source>
</reference>
<keyword evidence="3" id="KW-0862">Zinc</keyword>
<comment type="caution">
    <text evidence="7">The sequence shown here is derived from an EMBL/GenBank/DDBJ whole genome shotgun (WGS) entry which is preliminary data.</text>
</comment>
<dbReference type="PROSITE" id="PS50808">
    <property type="entry name" value="ZF_BED"/>
    <property type="match status" value="1"/>
</dbReference>
<gene>
    <name evidence="7" type="ORF">G2W53_009563</name>
</gene>
<evidence type="ECO:0000256" key="1">
    <source>
        <dbReference type="ARBA" id="ARBA00022723"/>
    </source>
</evidence>
<keyword evidence="2 4" id="KW-0863">Zinc-finger</keyword>
<dbReference type="Proteomes" id="UP000634136">
    <property type="component" value="Unassembled WGS sequence"/>
</dbReference>
<feature type="region of interest" description="Disordered" evidence="5">
    <location>
        <begin position="1"/>
        <end position="22"/>
    </location>
</feature>
<sequence>MVESGASGSGAENASGSRSGSGLVRKVKVARRNYPGNRSDIGWQHGVDVDGNGKRIKCNYCNKVVSGGIYRFKHHLAATKANLEACISTPYHVRADMLQLLFNDTSEISKTAEKVFDMLDEVVEKVREENAVQVITENAANYKAAGLRLMEKRKHLY</sequence>
<evidence type="ECO:0000256" key="4">
    <source>
        <dbReference type="PROSITE-ProRule" id="PRU00027"/>
    </source>
</evidence>
<evidence type="ECO:0000313" key="8">
    <source>
        <dbReference type="Proteomes" id="UP000634136"/>
    </source>
</evidence>
<evidence type="ECO:0000256" key="3">
    <source>
        <dbReference type="ARBA" id="ARBA00022833"/>
    </source>
</evidence>
<dbReference type="GO" id="GO:0008270">
    <property type="term" value="F:zinc ion binding"/>
    <property type="evidence" value="ECO:0007669"/>
    <property type="project" value="UniProtKB-KW"/>
</dbReference>
<feature type="domain" description="BED-type" evidence="6">
    <location>
        <begin position="37"/>
        <end position="93"/>
    </location>
</feature>
<dbReference type="GO" id="GO:0003677">
    <property type="term" value="F:DNA binding"/>
    <property type="evidence" value="ECO:0007669"/>
    <property type="project" value="InterPro"/>
</dbReference>